<protein>
    <recommendedName>
        <fullName evidence="4">DUF3895 domain-containing protein</fullName>
    </recommendedName>
</protein>
<comment type="caution">
    <text evidence="2">The sequence shown here is derived from an EMBL/GenBank/DDBJ whole genome shotgun (WGS) entry which is preliminary data.</text>
</comment>
<evidence type="ECO:0000313" key="2">
    <source>
        <dbReference type="EMBL" id="GAE28123.1"/>
    </source>
</evidence>
<sequence length="109" mass="12617">MLSTREKEVLNDYVHVHSTFTLNDVCNYLIENGSTSQTYSTGKYKIYPYVAVFLESYVSNSILEINHLENDAQYKVVGTISKENETEKEIERKEEVKEDEPQLGQLSLF</sequence>
<proteinExistence type="predicted"/>
<dbReference type="AlphaFoldDB" id="W4Q8V9"/>
<evidence type="ECO:0000256" key="1">
    <source>
        <dbReference type="SAM" id="MobiDB-lite"/>
    </source>
</evidence>
<feature type="compositionally biased region" description="Basic and acidic residues" evidence="1">
    <location>
        <begin position="85"/>
        <end position="100"/>
    </location>
</feature>
<evidence type="ECO:0008006" key="4">
    <source>
        <dbReference type="Google" id="ProtNLM"/>
    </source>
</evidence>
<dbReference type="RefSeq" id="WP_034750397.1">
    <property type="nucleotide sequence ID" value="NZ_BAUT01000083.1"/>
</dbReference>
<keyword evidence="3" id="KW-1185">Reference proteome</keyword>
<dbReference type="Proteomes" id="UP000018890">
    <property type="component" value="Unassembled WGS sequence"/>
</dbReference>
<dbReference type="OrthoDB" id="2183421at2"/>
<dbReference type="EMBL" id="BAUT01000083">
    <property type="protein sequence ID" value="GAE28123.1"/>
    <property type="molecule type" value="Genomic_DNA"/>
</dbReference>
<feature type="region of interest" description="Disordered" evidence="1">
    <location>
        <begin position="85"/>
        <end position="109"/>
    </location>
</feature>
<name>W4Q8V9_9BACI</name>
<reference evidence="2" key="1">
    <citation type="journal article" date="2014" name="Genome Announc.">
        <title>Draft Genome Sequences of Three Alkaliphilic Bacillus Strains, Bacillus wakoensis JCM 9140T, Bacillus akibai JCM 9157T, and Bacillus hemicellulosilyticus JCM 9152T.</title>
        <authorList>
            <person name="Yuki M."/>
            <person name="Oshima K."/>
            <person name="Suda W."/>
            <person name="Oshida Y."/>
            <person name="Kitamura K."/>
            <person name="Iida T."/>
            <person name="Hattori M."/>
            <person name="Ohkuma M."/>
        </authorList>
    </citation>
    <scope>NUCLEOTIDE SEQUENCE [LARGE SCALE GENOMIC DNA]</scope>
    <source>
        <strain evidence="2">JCM 9140</strain>
    </source>
</reference>
<evidence type="ECO:0000313" key="3">
    <source>
        <dbReference type="Proteomes" id="UP000018890"/>
    </source>
</evidence>
<accession>W4Q8V9</accession>
<gene>
    <name evidence="2" type="ORF">JCM9140_4318</name>
</gene>
<organism evidence="2 3">
    <name type="scientific">Halalkalibacter wakoensis JCM 9140</name>
    <dbReference type="NCBI Taxonomy" id="1236970"/>
    <lineage>
        <taxon>Bacteria</taxon>
        <taxon>Bacillati</taxon>
        <taxon>Bacillota</taxon>
        <taxon>Bacilli</taxon>
        <taxon>Bacillales</taxon>
        <taxon>Bacillaceae</taxon>
        <taxon>Halalkalibacter</taxon>
    </lineage>
</organism>